<dbReference type="InterPro" id="IPR041492">
    <property type="entry name" value="HAD_2"/>
</dbReference>
<keyword evidence="6" id="KW-1185">Reference proteome</keyword>
<accession>A0ABM7A6Y8</accession>
<dbReference type="SFLD" id="SFLDG01129">
    <property type="entry name" value="C1.5:_HAD__Beta-PGM__Phosphata"/>
    <property type="match status" value="1"/>
</dbReference>
<proteinExistence type="inferred from homology"/>
<evidence type="ECO:0000256" key="2">
    <source>
        <dbReference type="ARBA" id="ARBA00006171"/>
    </source>
</evidence>
<dbReference type="InterPro" id="IPR023214">
    <property type="entry name" value="HAD_sf"/>
</dbReference>
<evidence type="ECO:0000313" key="6">
    <source>
        <dbReference type="Proteomes" id="UP000268310"/>
    </source>
</evidence>
<sequence length="204" mass="23449">MYNSVIFDMDGVLIDSERFYFDRRMKYFDSIQMEPASRDIKDYVGSTEEDTWQKLVQDEQLRKELRREYVLFRQENPIDLQQTLRTEAPRVIQELKKRGKKIAIASSSKRKDIEQMVEQCGLGFFIDFLISGEELQESKPHPEIYQISAKKLGGIAMAVEDSFVGIASAKAAGLYTVALKQDYDIDQSKADCQIPSLSELLTIV</sequence>
<comment type="cofactor">
    <cofactor evidence="1">
        <name>Mg(2+)</name>
        <dbReference type="ChEBI" id="CHEBI:18420"/>
    </cofactor>
</comment>
<comment type="similarity">
    <text evidence="2">Belongs to the HAD-like hydrolase superfamily. CbbY/CbbZ/Gph/YieH family.</text>
</comment>
<dbReference type="Proteomes" id="UP000268310">
    <property type="component" value="Chromosome"/>
</dbReference>
<dbReference type="SUPFAM" id="SSF56784">
    <property type="entry name" value="HAD-like"/>
    <property type="match status" value="1"/>
</dbReference>
<evidence type="ECO:0000256" key="3">
    <source>
        <dbReference type="ARBA" id="ARBA00022723"/>
    </source>
</evidence>
<dbReference type="Gene3D" id="1.10.150.240">
    <property type="entry name" value="Putative phosphatase, domain 2"/>
    <property type="match status" value="1"/>
</dbReference>
<dbReference type="InterPro" id="IPR036412">
    <property type="entry name" value="HAD-like_sf"/>
</dbReference>
<dbReference type="Gene3D" id="3.40.50.1000">
    <property type="entry name" value="HAD superfamily/HAD-like"/>
    <property type="match status" value="1"/>
</dbReference>
<reference evidence="5 6" key="1">
    <citation type="journal article" date="2012" name="Int. J. Syst. Evol. Microbiol.">
        <title>Characterization of Tetragenococcus strains from sugar thick juice reveals a novel species, Tetragenococcus osmophilus sp. nov., and divides Tetragenococcus halophilus into two subspecies, T. halophilus subsp. halophilus subsp. nov. and T. halophilus subsp. flandriensis subsp. nov.</title>
        <authorList>
            <person name="Juste A."/>
            <person name="Van Trappen S."/>
            <person name="Verreth C."/>
            <person name="Cleenwerck I."/>
            <person name="De Vos P."/>
            <person name="Lievens B."/>
            <person name="Willems K.A."/>
        </authorList>
    </citation>
    <scope>NUCLEOTIDE SEQUENCE [LARGE SCALE GENOMIC DNA]</scope>
    <source>
        <strain evidence="5 6">JCM 31126</strain>
    </source>
</reference>
<dbReference type="PRINTS" id="PR00413">
    <property type="entry name" value="HADHALOGNASE"/>
</dbReference>
<evidence type="ECO:0000256" key="4">
    <source>
        <dbReference type="ARBA" id="ARBA00022842"/>
    </source>
</evidence>
<keyword evidence="4" id="KW-0460">Magnesium</keyword>
<gene>
    <name evidence="5" type="ORF">C7K38_01645</name>
</gene>
<dbReference type="Pfam" id="PF13419">
    <property type="entry name" value="HAD_2"/>
    <property type="match status" value="1"/>
</dbReference>
<dbReference type="InterPro" id="IPR051600">
    <property type="entry name" value="Beta-PGM-like"/>
</dbReference>
<dbReference type="PANTHER" id="PTHR46193:SF21">
    <property type="entry name" value="SLL1138 PROTEIN"/>
    <property type="match status" value="1"/>
</dbReference>
<dbReference type="SFLD" id="SFLDS00003">
    <property type="entry name" value="Haloacid_Dehalogenase"/>
    <property type="match status" value="1"/>
</dbReference>
<dbReference type="EMBL" id="CP027783">
    <property type="protein sequence ID" value="AYW47186.1"/>
    <property type="molecule type" value="Genomic_DNA"/>
</dbReference>
<dbReference type="CDD" id="cd07505">
    <property type="entry name" value="HAD_BPGM-like"/>
    <property type="match status" value="1"/>
</dbReference>
<dbReference type="InterPro" id="IPR006439">
    <property type="entry name" value="HAD-SF_hydro_IA"/>
</dbReference>
<dbReference type="PANTHER" id="PTHR46193">
    <property type="entry name" value="6-PHOSPHOGLUCONATE PHOSPHATASE"/>
    <property type="match status" value="1"/>
</dbReference>
<protein>
    <submittedName>
        <fullName evidence="5">HAD family phosphatase</fullName>
    </submittedName>
</protein>
<keyword evidence="3" id="KW-0479">Metal-binding</keyword>
<dbReference type="RefSeq" id="WP_123934187.1">
    <property type="nucleotide sequence ID" value="NZ_CP027783.1"/>
</dbReference>
<dbReference type="InterPro" id="IPR023198">
    <property type="entry name" value="PGP-like_dom2"/>
</dbReference>
<evidence type="ECO:0000256" key="1">
    <source>
        <dbReference type="ARBA" id="ARBA00001946"/>
    </source>
</evidence>
<evidence type="ECO:0000313" key="5">
    <source>
        <dbReference type="EMBL" id="AYW47186.1"/>
    </source>
</evidence>
<name>A0ABM7A6Y8_9ENTE</name>
<dbReference type="NCBIfam" id="TIGR01509">
    <property type="entry name" value="HAD-SF-IA-v3"/>
    <property type="match status" value="1"/>
</dbReference>
<organism evidence="5 6">
    <name type="scientific">Tetragenococcus osmophilus</name>
    <dbReference type="NCBI Taxonomy" id="526944"/>
    <lineage>
        <taxon>Bacteria</taxon>
        <taxon>Bacillati</taxon>
        <taxon>Bacillota</taxon>
        <taxon>Bacilli</taxon>
        <taxon>Lactobacillales</taxon>
        <taxon>Enterococcaceae</taxon>
        <taxon>Tetragenococcus</taxon>
    </lineage>
</organism>